<dbReference type="AlphaFoldDB" id="A0A6B4JPQ1"/>
<dbReference type="EMBL" id="SXFB01000006">
    <property type="protein sequence ID" value="NFV26519.1"/>
    <property type="molecule type" value="Genomic_DNA"/>
</dbReference>
<evidence type="ECO:0000313" key="2">
    <source>
        <dbReference type="Proteomes" id="UP000486903"/>
    </source>
</evidence>
<dbReference type="Proteomes" id="UP000486903">
    <property type="component" value="Unassembled WGS sequence"/>
</dbReference>
<name>A0A6B4JPQ1_CLOBO</name>
<sequence>MENKYGLRNKMYYLNIIPKEVRGNLYEMLYVGITAYNRIIKDDENLRKSPFFINIKSRLLTFSIYRQFEKDMLRKEFPLKVEIKKVNNFGYNSLTLSNKKSRISLAKTLNNMTLPNKSKYRIKECSNNYMFETQLKFDLDGYTYNIEPAQTYMIIGFKIKSGELSHLNLMVPDTSMDSVITNINLLDEYNNWITVTKDEPHVEKQIVAIKKEATKLISNER</sequence>
<organism evidence="1 2">
    <name type="scientific">Clostridium botulinum</name>
    <dbReference type="NCBI Taxonomy" id="1491"/>
    <lineage>
        <taxon>Bacteria</taxon>
        <taxon>Bacillati</taxon>
        <taxon>Bacillota</taxon>
        <taxon>Clostridia</taxon>
        <taxon>Eubacteriales</taxon>
        <taxon>Clostridiaceae</taxon>
        <taxon>Clostridium</taxon>
    </lineage>
</organism>
<gene>
    <name evidence="1" type="ORF">FDG31_10115</name>
</gene>
<dbReference type="RefSeq" id="WP_003372843.1">
    <property type="nucleotide sequence ID" value="NZ_JACBBA010000004.1"/>
</dbReference>
<reference evidence="1 2" key="1">
    <citation type="submission" date="2019-04" db="EMBL/GenBank/DDBJ databases">
        <title>Genome sequencing of Clostridium botulinum Groups I-IV and Clostridium butyricum.</title>
        <authorList>
            <person name="Brunt J."/>
            <person name="Van Vliet A.H.M."/>
            <person name="Stringer S.C."/>
            <person name="Carter A.T."/>
            <person name="Peck M.W."/>
        </authorList>
    </citation>
    <scope>NUCLEOTIDE SEQUENCE [LARGE SCALE GENOMIC DNA]</scope>
    <source>
        <strain evidence="1 2">BL81</strain>
    </source>
</reference>
<comment type="caution">
    <text evidence="1">The sequence shown here is derived from an EMBL/GenBank/DDBJ whole genome shotgun (WGS) entry which is preliminary data.</text>
</comment>
<evidence type="ECO:0000313" key="1">
    <source>
        <dbReference type="EMBL" id="NFV26519.1"/>
    </source>
</evidence>
<protein>
    <submittedName>
        <fullName evidence="1">Uncharacterized protein</fullName>
    </submittedName>
</protein>
<accession>A0A6B4JPQ1</accession>
<proteinExistence type="predicted"/>